<dbReference type="Pfam" id="PF09339">
    <property type="entry name" value="HTH_IclR"/>
    <property type="match status" value="1"/>
</dbReference>
<dbReference type="InterPro" id="IPR050707">
    <property type="entry name" value="HTH_MetabolicPath_Reg"/>
</dbReference>
<organism evidence="6 7">
    <name type="scientific">Sphingobacterium lactis</name>
    <dbReference type="NCBI Taxonomy" id="797291"/>
    <lineage>
        <taxon>Bacteria</taxon>
        <taxon>Pseudomonadati</taxon>
        <taxon>Bacteroidota</taxon>
        <taxon>Sphingobacteriia</taxon>
        <taxon>Sphingobacteriales</taxon>
        <taxon>Sphingobacteriaceae</taxon>
        <taxon>Sphingobacterium</taxon>
    </lineage>
</organism>
<feature type="domain" description="IclR-ED" evidence="5">
    <location>
        <begin position="71"/>
        <end position="256"/>
    </location>
</feature>
<dbReference type="PANTHER" id="PTHR30136">
    <property type="entry name" value="HELIX-TURN-HELIX TRANSCRIPTIONAL REGULATOR, ICLR FAMILY"/>
    <property type="match status" value="1"/>
</dbReference>
<feature type="domain" description="HTH iclR-type" evidence="4">
    <location>
        <begin position="8"/>
        <end position="70"/>
    </location>
</feature>
<dbReference type="GO" id="GO:0045892">
    <property type="term" value="P:negative regulation of DNA-templated transcription"/>
    <property type="evidence" value="ECO:0007669"/>
    <property type="project" value="TreeGrafter"/>
</dbReference>
<dbReference type="InterPro" id="IPR036390">
    <property type="entry name" value="WH_DNA-bd_sf"/>
</dbReference>
<protein>
    <submittedName>
        <fullName evidence="6">DNA-binding transcriptional regulator, IclR family</fullName>
    </submittedName>
</protein>
<keyword evidence="7" id="KW-1185">Reference proteome</keyword>
<dbReference type="InterPro" id="IPR036388">
    <property type="entry name" value="WH-like_DNA-bd_sf"/>
</dbReference>
<dbReference type="InterPro" id="IPR029016">
    <property type="entry name" value="GAF-like_dom_sf"/>
</dbReference>
<dbReference type="Proteomes" id="UP000236731">
    <property type="component" value="Unassembled WGS sequence"/>
</dbReference>
<dbReference type="PANTHER" id="PTHR30136:SF8">
    <property type="entry name" value="TRANSCRIPTIONAL REGULATORY PROTEIN"/>
    <property type="match status" value="1"/>
</dbReference>
<keyword evidence="2 6" id="KW-0238">DNA-binding</keyword>
<dbReference type="SUPFAM" id="SSF46785">
    <property type="entry name" value="Winged helix' DNA-binding domain"/>
    <property type="match status" value="1"/>
</dbReference>
<accession>A0A1H5SPV8</accession>
<dbReference type="PROSITE" id="PS51078">
    <property type="entry name" value="ICLR_ED"/>
    <property type="match status" value="1"/>
</dbReference>
<evidence type="ECO:0000313" key="7">
    <source>
        <dbReference type="Proteomes" id="UP000236731"/>
    </source>
</evidence>
<gene>
    <name evidence="6" type="ORF">SAMN05421877_101347</name>
</gene>
<dbReference type="Gene3D" id="1.10.10.10">
    <property type="entry name" value="Winged helix-like DNA-binding domain superfamily/Winged helix DNA-binding domain"/>
    <property type="match status" value="1"/>
</dbReference>
<dbReference type="SUPFAM" id="SSF55781">
    <property type="entry name" value="GAF domain-like"/>
    <property type="match status" value="1"/>
</dbReference>
<dbReference type="GO" id="GO:0003677">
    <property type="term" value="F:DNA binding"/>
    <property type="evidence" value="ECO:0007669"/>
    <property type="project" value="UniProtKB-KW"/>
</dbReference>
<dbReference type="Pfam" id="PF01614">
    <property type="entry name" value="IclR_C"/>
    <property type="match status" value="1"/>
</dbReference>
<evidence type="ECO:0000259" key="4">
    <source>
        <dbReference type="PROSITE" id="PS51077"/>
    </source>
</evidence>
<dbReference type="Gene3D" id="3.30.450.40">
    <property type="match status" value="1"/>
</dbReference>
<evidence type="ECO:0000256" key="2">
    <source>
        <dbReference type="ARBA" id="ARBA00023125"/>
    </source>
</evidence>
<dbReference type="EMBL" id="FNUT01000001">
    <property type="protein sequence ID" value="SEF52599.1"/>
    <property type="molecule type" value="Genomic_DNA"/>
</dbReference>
<sequence>MEKKKNGIQSIDVGFSILSVLVNSASPLPLKTISAQSGLSPSKIHSYLTSFINLGVVEQNLSTGFYSLGPTCLKLGLGYLDQVNILTSSQPIMLELAQEIGQTVFLGVWGNRGPTIVNRVDGPYSQTIFDLRIGSVLPLLSSALGKNFAAHLPLSFIEPFIVDEIEKQGSGSGKPVALSDVYDMLDEIRNNGISNSRGQLLSDFTSLSVPIFDFSNSIYAGITIMGKIDVFDDRLDAKPAKLLKAAGKKLSELGGWQAVSR</sequence>
<evidence type="ECO:0000256" key="3">
    <source>
        <dbReference type="ARBA" id="ARBA00023163"/>
    </source>
</evidence>
<evidence type="ECO:0000259" key="5">
    <source>
        <dbReference type="PROSITE" id="PS51078"/>
    </source>
</evidence>
<name>A0A1H5SPV8_9SPHI</name>
<proteinExistence type="predicted"/>
<dbReference type="RefSeq" id="WP_103904994.1">
    <property type="nucleotide sequence ID" value="NZ_CP049246.1"/>
</dbReference>
<dbReference type="AlphaFoldDB" id="A0A1H5SPV8"/>
<keyword evidence="3" id="KW-0804">Transcription</keyword>
<dbReference type="InterPro" id="IPR005471">
    <property type="entry name" value="Tscrpt_reg_IclR_N"/>
</dbReference>
<dbReference type="SMART" id="SM00346">
    <property type="entry name" value="HTH_ICLR"/>
    <property type="match status" value="1"/>
</dbReference>
<dbReference type="GO" id="GO:0003700">
    <property type="term" value="F:DNA-binding transcription factor activity"/>
    <property type="evidence" value="ECO:0007669"/>
    <property type="project" value="TreeGrafter"/>
</dbReference>
<keyword evidence="1" id="KW-0805">Transcription regulation</keyword>
<dbReference type="InterPro" id="IPR014757">
    <property type="entry name" value="Tscrpt_reg_IclR_C"/>
</dbReference>
<dbReference type="PROSITE" id="PS51077">
    <property type="entry name" value="HTH_ICLR"/>
    <property type="match status" value="1"/>
</dbReference>
<reference evidence="7" key="1">
    <citation type="submission" date="2016-10" db="EMBL/GenBank/DDBJ databases">
        <authorList>
            <person name="Varghese N."/>
            <person name="Submissions S."/>
        </authorList>
    </citation>
    <scope>NUCLEOTIDE SEQUENCE [LARGE SCALE GENOMIC DNA]</scope>
    <source>
        <strain evidence="7">DSM 22361</strain>
    </source>
</reference>
<evidence type="ECO:0000313" key="6">
    <source>
        <dbReference type="EMBL" id="SEF52599.1"/>
    </source>
</evidence>
<evidence type="ECO:0000256" key="1">
    <source>
        <dbReference type="ARBA" id="ARBA00023015"/>
    </source>
</evidence>
<dbReference type="OrthoDB" id="8524622at2"/>